<keyword evidence="2" id="KW-1185">Reference proteome</keyword>
<sequence length="105" mass="12073">MNLPLDAWLLAQHADQALMVQACVLDLITQQRSTLREAQHFAYLTDRVRLGRGESQVYGTQVHYGGVQNRASPIRLDDPTRVDQRRAAVGLEPLADYLKRFERRR</sequence>
<evidence type="ECO:0000313" key="1">
    <source>
        <dbReference type="EMBL" id="GGL10845.1"/>
    </source>
</evidence>
<evidence type="ECO:0000313" key="2">
    <source>
        <dbReference type="Proteomes" id="UP000604341"/>
    </source>
</evidence>
<proteinExistence type="predicted"/>
<dbReference type="EMBL" id="BMPE01000012">
    <property type="protein sequence ID" value="GGL10845.1"/>
    <property type="molecule type" value="Genomic_DNA"/>
</dbReference>
<reference evidence="2" key="1">
    <citation type="journal article" date="2019" name="Int. J. Syst. Evol. Microbiol.">
        <title>The Global Catalogue of Microorganisms (GCM) 10K type strain sequencing project: providing services to taxonomists for standard genome sequencing and annotation.</title>
        <authorList>
            <consortium name="The Broad Institute Genomics Platform"/>
            <consortium name="The Broad Institute Genome Sequencing Center for Infectious Disease"/>
            <person name="Wu L."/>
            <person name="Ma J."/>
        </authorList>
    </citation>
    <scope>NUCLEOTIDE SEQUENCE [LARGE SCALE GENOMIC DNA]</scope>
    <source>
        <strain evidence="2">JCM 19173</strain>
    </source>
</reference>
<dbReference type="InterPro" id="IPR046732">
    <property type="entry name" value="DUF6624"/>
</dbReference>
<organism evidence="1 2">
    <name type="scientific">Deinococcus radiotolerans</name>
    <dbReference type="NCBI Taxonomy" id="1309407"/>
    <lineage>
        <taxon>Bacteria</taxon>
        <taxon>Thermotogati</taxon>
        <taxon>Deinococcota</taxon>
        <taxon>Deinococci</taxon>
        <taxon>Deinococcales</taxon>
        <taxon>Deinococcaceae</taxon>
        <taxon>Deinococcus</taxon>
    </lineage>
</organism>
<comment type="caution">
    <text evidence="1">The sequence shown here is derived from an EMBL/GenBank/DDBJ whole genome shotgun (WGS) entry which is preliminary data.</text>
</comment>
<name>A0ABQ2FNA2_9DEIO</name>
<protein>
    <submittedName>
        <fullName evidence="1">Uncharacterized protein</fullName>
    </submittedName>
</protein>
<dbReference type="Pfam" id="PF20329">
    <property type="entry name" value="DUF6624"/>
    <property type="match status" value="1"/>
</dbReference>
<gene>
    <name evidence="1" type="ORF">GCM10010844_31880</name>
</gene>
<dbReference type="Proteomes" id="UP000604341">
    <property type="component" value="Unassembled WGS sequence"/>
</dbReference>
<accession>A0ABQ2FNA2</accession>
<dbReference type="RefSeq" id="WP_189069977.1">
    <property type="nucleotide sequence ID" value="NZ_BMPE01000012.1"/>
</dbReference>